<dbReference type="EnsemblPlants" id="KRH47677">
    <property type="protein sequence ID" value="KRH47677"/>
    <property type="gene ID" value="GLYMA_07G043400"/>
</dbReference>
<dbReference type="InterPro" id="IPR003676">
    <property type="entry name" value="SAUR_fam"/>
</dbReference>
<protein>
    <submittedName>
        <fullName evidence="2 3">Uncharacterized protein</fullName>
    </submittedName>
</protein>
<reference evidence="2" key="3">
    <citation type="submission" date="2018-07" db="EMBL/GenBank/DDBJ databases">
        <title>WGS assembly of Glycine max.</title>
        <authorList>
            <person name="Schmutz J."/>
            <person name="Cannon S."/>
            <person name="Schlueter J."/>
            <person name="Ma J."/>
            <person name="Mitros T."/>
            <person name="Nelson W."/>
            <person name="Hyten D."/>
            <person name="Song Q."/>
            <person name="Thelen J."/>
            <person name="Cheng J."/>
            <person name="Xu D."/>
            <person name="Hellsten U."/>
            <person name="May G."/>
            <person name="Yu Y."/>
            <person name="Sakurai T."/>
            <person name="Umezawa T."/>
            <person name="Bhattacharyya M."/>
            <person name="Sandhu D."/>
            <person name="Valliyodan B."/>
            <person name="Lindquist E."/>
            <person name="Peto M."/>
            <person name="Grant D."/>
            <person name="Shu S."/>
            <person name="Goodstein D."/>
            <person name="Barry K."/>
            <person name="Futrell-Griggs M."/>
            <person name="Abernathy B."/>
            <person name="Du J."/>
            <person name="Tian Z."/>
            <person name="Zhu L."/>
            <person name="Gill N."/>
            <person name="Joshi T."/>
            <person name="Libault M."/>
            <person name="Sethuraman A."/>
            <person name="Zhang X."/>
            <person name="Shinozaki K."/>
            <person name="Nguyen H."/>
            <person name="Wing R."/>
            <person name="Cregan P."/>
            <person name="Specht J."/>
            <person name="Grimwood J."/>
            <person name="Rokhsar D."/>
            <person name="Stacey G."/>
            <person name="Shoemaker R."/>
            <person name="Jackson S."/>
        </authorList>
    </citation>
    <scope>NUCLEOTIDE SEQUENCE</scope>
    <source>
        <tissue evidence="2">Callus</tissue>
    </source>
</reference>
<proteinExistence type="inferred from homology"/>
<dbReference type="OMA" id="HTTALYD"/>
<reference evidence="3" key="2">
    <citation type="submission" date="2018-02" db="UniProtKB">
        <authorList>
            <consortium name="EnsemblPlants"/>
        </authorList>
    </citation>
    <scope>IDENTIFICATION</scope>
    <source>
        <strain evidence="3">Williams 82</strain>
    </source>
</reference>
<dbReference type="KEGG" id="gmx:102662276"/>
<dbReference type="EMBL" id="CM000840">
    <property type="protein sequence ID" value="KRH47677.1"/>
    <property type="molecule type" value="Genomic_DNA"/>
</dbReference>
<dbReference type="GO" id="GO:0009733">
    <property type="term" value="P:response to auxin"/>
    <property type="evidence" value="ECO:0007669"/>
    <property type="project" value="InterPro"/>
</dbReference>
<gene>
    <name evidence="3" type="primary">LOC102662276</name>
    <name evidence="2" type="ORF">GLYMA_07G043400</name>
</gene>
<dbReference type="eggNOG" id="ENOG502S66M">
    <property type="taxonomic scope" value="Eukaryota"/>
</dbReference>
<dbReference type="PaxDb" id="3847-GLYMA07G04845.1"/>
<dbReference type="PANTHER" id="PTHR31374:SF32">
    <property type="entry name" value="SAUR FAMILY PROTEIN"/>
    <property type="match status" value="1"/>
</dbReference>
<reference evidence="2 3" key="1">
    <citation type="journal article" date="2010" name="Nature">
        <title>Genome sequence of the palaeopolyploid soybean.</title>
        <authorList>
            <person name="Schmutz J."/>
            <person name="Cannon S.B."/>
            <person name="Schlueter J."/>
            <person name="Ma J."/>
            <person name="Mitros T."/>
            <person name="Nelson W."/>
            <person name="Hyten D.L."/>
            <person name="Song Q."/>
            <person name="Thelen J.J."/>
            <person name="Cheng J."/>
            <person name="Xu D."/>
            <person name="Hellsten U."/>
            <person name="May G.D."/>
            <person name="Yu Y."/>
            <person name="Sakurai T."/>
            <person name="Umezawa T."/>
            <person name="Bhattacharyya M.K."/>
            <person name="Sandhu D."/>
            <person name="Valliyodan B."/>
            <person name="Lindquist E."/>
            <person name="Peto M."/>
            <person name="Grant D."/>
            <person name="Shu S."/>
            <person name="Goodstein D."/>
            <person name="Barry K."/>
            <person name="Futrell-Griggs M."/>
            <person name="Abernathy B."/>
            <person name="Du J."/>
            <person name="Tian Z."/>
            <person name="Zhu L."/>
            <person name="Gill N."/>
            <person name="Joshi T."/>
            <person name="Libault M."/>
            <person name="Sethuraman A."/>
            <person name="Zhang X.-C."/>
            <person name="Shinozaki K."/>
            <person name="Nguyen H.T."/>
            <person name="Wing R.A."/>
            <person name="Cregan P."/>
            <person name="Specht J."/>
            <person name="Grimwood J."/>
            <person name="Rokhsar D."/>
            <person name="Stacey G."/>
            <person name="Shoemaker R.C."/>
            <person name="Jackson S.A."/>
        </authorList>
    </citation>
    <scope>NUCLEOTIDE SEQUENCE [LARGE SCALE GENOMIC DNA]</scope>
    <source>
        <strain evidence="3">cv. Williams 82</strain>
        <tissue evidence="2">Callus</tissue>
    </source>
</reference>
<dbReference type="Pfam" id="PF02519">
    <property type="entry name" value="Auxin_inducible"/>
    <property type="match status" value="1"/>
</dbReference>
<evidence type="ECO:0000313" key="4">
    <source>
        <dbReference type="Proteomes" id="UP000008827"/>
    </source>
</evidence>
<evidence type="ECO:0000313" key="3">
    <source>
        <dbReference type="EnsemblPlants" id="KRH47677"/>
    </source>
</evidence>
<keyword evidence="4" id="KW-1185">Reference proteome</keyword>
<sequence>MGARESKLRKWVMSSGSAYYYKRLEGTLLVPKGYVPICVGKTEDTCKWFMVHTRALGDAYFQELLVRSVEGYGFRNEGVLRIQFEAQDFEEWLIKRSKSNEKITCKRRVKPI</sequence>
<evidence type="ECO:0000256" key="1">
    <source>
        <dbReference type="ARBA" id="ARBA00006974"/>
    </source>
</evidence>
<name>K7KZM1_SOYBN</name>
<dbReference type="RefSeq" id="XP_006584169.1">
    <property type="nucleotide sequence ID" value="XM_006584106.1"/>
</dbReference>
<dbReference type="PANTHER" id="PTHR31374">
    <property type="entry name" value="AUXIN-INDUCED PROTEIN-LIKE-RELATED"/>
    <property type="match status" value="1"/>
</dbReference>
<organism evidence="2">
    <name type="scientific">Glycine max</name>
    <name type="common">Soybean</name>
    <name type="synonym">Glycine hispida</name>
    <dbReference type="NCBI Taxonomy" id="3847"/>
    <lineage>
        <taxon>Eukaryota</taxon>
        <taxon>Viridiplantae</taxon>
        <taxon>Streptophyta</taxon>
        <taxon>Embryophyta</taxon>
        <taxon>Tracheophyta</taxon>
        <taxon>Spermatophyta</taxon>
        <taxon>Magnoliopsida</taxon>
        <taxon>eudicotyledons</taxon>
        <taxon>Gunneridae</taxon>
        <taxon>Pentapetalae</taxon>
        <taxon>rosids</taxon>
        <taxon>fabids</taxon>
        <taxon>Fabales</taxon>
        <taxon>Fabaceae</taxon>
        <taxon>Papilionoideae</taxon>
        <taxon>50 kb inversion clade</taxon>
        <taxon>NPAAA clade</taxon>
        <taxon>indigoferoid/millettioid clade</taxon>
        <taxon>Phaseoleae</taxon>
        <taxon>Glycine</taxon>
        <taxon>Glycine subgen. Soja</taxon>
    </lineage>
</organism>
<evidence type="ECO:0000313" key="2">
    <source>
        <dbReference type="EMBL" id="KRH47677.1"/>
    </source>
</evidence>
<dbReference type="AlphaFoldDB" id="K7KZM1"/>
<dbReference type="HOGENOM" id="CLU_098106_7_2_1"/>
<dbReference type="Gramene" id="KRH47677">
    <property type="protein sequence ID" value="KRH47677"/>
    <property type="gene ID" value="GLYMA_07G043400"/>
</dbReference>
<accession>K7KZM1</accession>
<dbReference type="OrthoDB" id="754837at2759"/>
<comment type="similarity">
    <text evidence="1">Belongs to the ARG7 family.</text>
</comment>
<dbReference type="Proteomes" id="UP000008827">
    <property type="component" value="Chromosome 7"/>
</dbReference>
<dbReference type="GeneID" id="102662276"/>